<sequence length="324" mass="37334">MKIAYFSCSTIYGGVEKIIIETLNELCKDNEILLIVPRGCQYKNQLDSKVTIYEYKSYDKRYNPFLYAEIYKVLKDFSAQILHSHAAKATQIGFVISKFMDFKFIATKHNNRKGKIFNRVKNVICVSKAVANTVNHETKTLYFGIKNQAIKRDLPDIFTITAVGRLDLIKGFDQLIKSVQILDFPFILQIIGDGKEKENLQNLINELSLNDKVKLLGFRSDIAQILANSHLQVISSLKEGFPISLIEGIFYSHVLISTPVGGIVEILDSNFFIENNNFATKIEEIYQNYNDFKTKFAQTHSKFRQILTFENYILNLKNYYKEVK</sequence>
<gene>
    <name evidence="3" type="ORF">CIG1485E_1411</name>
</gene>
<keyword evidence="4" id="KW-1185">Reference proteome</keyword>
<dbReference type="PANTHER" id="PTHR45871:SF1">
    <property type="entry name" value="PHOSPHATIDYLINOSITOL N-ACETYLGLUCOSAMINYLTRANSFERASE SUBUNIT A"/>
    <property type="match status" value="1"/>
</dbReference>
<proteinExistence type="predicted"/>
<dbReference type="Proteomes" id="UP000028486">
    <property type="component" value="Chromosome"/>
</dbReference>
<dbReference type="PANTHER" id="PTHR45871">
    <property type="entry name" value="N-ACETYLGLUCOSAMINYL-PHOSPHATIDYLINOSITOL BIOSYNTHETIC PROTEIN"/>
    <property type="match status" value="1"/>
</dbReference>
<dbReference type="Pfam" id="PF00534">
    <property type="entry name" value="Glycos_transf_1"/>
    <property type="match status" value="1"/>
</dbReference>
<dbReference type="SUPFAM" id="SSF53756">
    <property type="entry name" value="UDP-Glycosyltransferase/glycogen phosphorylase"/>
    <property type="match status" value="1"/>
</dbReference>
<evidence type="ECO:0000259" key="1">
    <source>
        <dbReference type="Pfam" id="PF00534"/>
    </source>
</evidence>
<dbReference type="AlphaFoldDB" id="A0A076FHE6"/>
<dbReference type="GO" id="GO:0016757">
    <property type="term" value="F:glycosyltransferase activity"/>
    <property type="evidence" value="ECO:0007669"/>
    <property type="project" value="InterPro"/>
</dbReference>
<dbReference type="HOGENOM" id="CLU_009583_0_1_7"/>
<dbReference type="EMBL" id="CP009043">
    <property type="protein sequence ID" value="AII15234.1"/>
    <property type="molecule type" value="Genomic_DNA"/>
</dbReference>
<dbReference type="RefSeq" id="WP_038454945.1">
    <property type="nucleotide sequence ID" value="NZ_CP009043.1"/>
</dbReference>
<dbReference type="InterPro" id="IPR001296">
    <property type="entry name" value="Glyco_trans_1"/>
</dbReference>
<evidence type="ECO:0000259" key="2">
    <source>
        <dbReference type="Pfam" id="PF13439"/>
    </source>
</evidence>
<name>A0A076FHE6_9BACT</name>
<dbReference type="OrthoDB" id="9807414at2"/>
<accession>A0A076FHE6</accession>
<dbReference type="KEGG" id="caj:CIG1485E_1411"/>
<dbReference type="Pfam" id="PF13439">
    <property type="entry name" value="Glyco_transf_4"/>
    <property type="match status" value="1"/>
</dbReference>
<feature type="domain" description="Glycosyl transferase family 1" evidence="1">
    <location>
        <begin position="159"/>
        <end position="289"/>
    </location>
</feature>
<evidence type="ECO:0000313" key="4">
    <source>
        <dbReference type="Proteomes" id="UP000028486"/>
    </source>
</evidence>
<reference evidence="4" key="1">
    <citation type="journal article" date="2014" name="Genome Announc.">
        <title>Complete Genome Sequence of Campylobacter iguaniorum Strain 1485ET, Isolated from a Bearded Dragon (Pogona vitticeps).</title>
        <authorList>
            <person name="Gilbert M.J."/>
            <person name="Miller W.G."/>
            <person name="Yee E."/>
            <person name="Kik M."/>
            <person name="Wagenaar J.A."/>
            <person name="Duim B."/>
        </authorList>
    </citation>
    <scope>NUCLEOTIDE SEQUENCE [LARGE SCALE GENOMIC DNA]</scope>
    <source>
        <strain evidence="4">1485E</strain>
    </source>
</reference>
<dbReference type="eggNOG" id="COG0438">
    <property type="taxonomic scope" value="Bacteria"/>
</dbReference>
<protein>
    <submittedName>
        <fullName evidence="3">Glycosyltransferase, family 1</fullName>
    </submittedName>
</protein>
<evidence type="ECO:0000313" key="3">
    <source>
        <dbReference type="EMBL" id="AII15234.1"/>
    </source>
</evidence>
<dbReference type="InterPro" id="IPR028098">
    <property type="entry name" value="Glyco_trans_4-like_N"/>
</dbReference>
<dbReference type="STRING" id="1244531.CIG2463D_1602"/>
<feature type="domain" description="Glycosyltransferase subfamily 4-like N-terminal" evidence="2">
    <location>
        <begin position="12"/>
        <end position="135"/>
    </location>
</feature>
<dbReference type="Gene3D" id="3.40.50.2000">
    <property type="entry name" value="Glycogen Phosphorylase B"/>
    <property type="match status" value="2"/>
</dbReference>
<keyword evidence="3" id="KW-0808">Transferase</keyword>
<organism evidence="3 4">
    <name type="scientific">Campylobacter iguaniorum</name>
    <dbReference type="NCBI Taxonomy" id="1244531"/>
    <lineage>
        <taxon>Bacteria</taxon>
        <taxon>Pseudomonadati</taxon>
        <taxon>Campylobacterota</taxon>
        <taxon>Epsilonproteobacteria</taxon>
        <taxon>Campylobacterales</taxon>
        <taxon>Campylobacteraceae</taxon>
        <taxon>Campylobacter</taxon>
    </lineage>
</organism>